<evidence type="ECO:0000313" key="7">
    <source>
        <dbReference type="Proteomes" id="UP000225786"/>
    </source>
</evidence>
<dbReference type="Proteomes" id="UP000225786">
    <property type="component" value="Segment"/>
</dbReference>
<evidence type="ECO:0000313" key="6">
    <source>
        <dbReference type="Proteomes" id="UP000225402"/>
    </source>
</evidence>
<evidence type="ECO:0000313" key="2">
    <source>
        <dbReference type="EMBL" id="AOO11939.1"/>
    </source>
</evidence>
<dbReference type="EMBL" id="KX349297">
    <property type="protein sequence ID" value="AOO13106.1"/>
    <property type="molecule type" value="Genomic_DNA"/>
</dbReference>
<gene>
    <name evidence="2" type="ORF">Np050604_228</name>
    <name evidence="3" type="ORF">Sn080709_228</name>
    <name evidence="4" type="ORF">W2100709_229</name>
    <name evidence="1" type="ORF">W270710_228</name>
</gene>
<dbReference type="EMBL" id="KX349292">
    <property type="protein sequence ID" value="AOO11939.1"/>
    <property type="molecule type" value="Genomic_DNA"/>
</dbReference>
<reference evidence="5 6" key="1">
    <citation type="journal article" date="2016" name="Environ. Microbiol.">
        <title>Genomic diversification of marine cyanophages into stable ecotypes.</title>
        <authorList>
            <person name="Marston M.F."/>
            <person name="Martiny J.B."/>
        </authorList>
    </citation>
    <scope>NUCLEOTIDE SEQUENCE [LARGE SCALE GENOMIC DNA]</scope>
    <source>
        <strain evidence="2">Np_05_0604</strain>
        <strain evidence="3">Sn_08_0709</strain>
        <strain evidence="4">W2_10_0709</strain>
    </source>
</reference>
<accession>A0A127KN10</accession>
<dbReference type="EMBL" id="KX349295">
    <property type="protein sequence ID" value="AOO12640.1"/>
    <property type="molecule type" value="Genomic_DNA"/>
</dbReference>
<dbReference type="Proteomes" id="UP000225478">
    <property type="component" value="Segment"/>
</dbReference>
<reference evidence="1 7" key="2">
    <citation type="submission" date="2016-01" db="EMBL/GenBank/DDBJ databases">
        <title>The genomic content and context of auxiliary metabolic genes in marine cyanophages.</title>
        <authorList>
            <person name="Marston M.F."/>
            <person name="Martiny J.B.H."/>
            <person name="Crummett L.T."/>
        </authorList>
    </citation>
    <scope>NUCLEOTIDE SEQUENCE [LARGE SCALE GENOMIC DNA]</scope>
    <source>
        <strain evidence="1">W2_07_0710</strain>
    </source>
</reference>
<dbReference type="Proteomes" id="UP000225402">
    <property type="component" value="Segment"/>
</dbReference>
<name>A0A127KN10_9CAUD</name>
<evidence type="ECO:0000313" key="3">
    <source>
        <dbReference type="EMBL" id="AOO12640.1"/>
    </source>
</evidence>
<protein>
    <submittedName>
        <fullName evidence="1">Uncharacterized protein</fullName>
    </submittedName>
</protein>
<organism evidence="1 7">
    <name type="scientific">Cyanophage S-RIM44</name>
    <dbReference type="NCBI Taxonomy" id="1278485"/>
    <lineage>
        <taxon>Viruses</taxon>
        <taxon>Duplodnaviria</taxon>
        <taxon>Heunggongvirae</taxon>
        <taxon>Uroviricota</taxon>
        <taxon>Caudoviricetes</taxon>
        <taxon>Pantevenvirales</taxon>
        <taxon>Kyanoviridae</taxon>
        <taxon>Vellamovirus</taxon>
        <taxon>Vellamovirus rhodeisland44</taxon>
    </lineage>
</organism>
<dbReference type="Proteomes" id="UP000222561">
    <property type="component" value="Segment"/>
</dbReference>
<evidence type="ECO:0000313" key="4">
    <source>
        <dbReference type="EMBL" id="AOO13106.1"/>
    </source>
</evidence>
<evidence type="ECO:0000313" key="5">
    <source>
        <dbReference type="Proteomes" id="UP000222561"/>
    </source>
</evidence>
<dbReference type="EMBL" id="KU594607">
    <property type="protein sequence ID" value="AMO43467.1"/>
    <property type="molecule type" value="Genomic_DNA"/>
</dbReference>
<sequence>MLELLFYTTLTCTQTDAVMLKIENNANLSNTLKVELVETLKDSAPECHWYWDAND</sequence>
<evidence type="ECO:0000313" key="1">
    <source>
        <dbReference type="EMBL" id="AMO43467.1"/>
    </source>
</evidence>
<proteinExistence type="predicted"/>